<sequence>MYMVDVRNSLFHGGATAEDGERLRGVDLRRFQSVFALRDAYWRLLTLLSKSKLLARQVKARRADLDSLMLSFEHSRIVRRVASDYSAIEDPADVKNLASVVLATLAERLSSADADTSDALASLVLTSIAPQVPSSYRVPDMQALLLSLSPSTLDSTVAKICSSIEANPGTRYEFYTCVINLAAHCSPIQVSAGYPALLGGACRSILSAIGPRALLEFGSRLDARE</sequence>
<evidence type="ECO:0000313" key="1">
    <source>
        <dbReference type="EMBL" id="GCA65113.1"/>
    </source>
</evidence>
<name>A0A391P5H2_9EUKA</name>
<keyword evidence="2" id="KW-1185">Reference proteome</keyword>
<dbReference type="Proteomes" id="UP000265618">
    <property type="component" value="Unassembled WGS sequence"/>
</dbReference>
<proteinExistence type="predicted"/>
<gene>
    <name evidence="1" type="ORF">KIPB_016287</name>
</gene>
<feature type="non-terminal residue" evidence="1">
    <location>
        <position position="225"/>
    </location>
</feature>
<organism evidence="1 2">
    <name type="scientific">Kipferlia bialata</name>
    <dbReference type="NCBI Taxonomy" id="797122"/>
    <lineage>
        <taxon>Eukaryota</taxon>
        <taxon>Metamonada</taxon>
        <taxon>Carpediemonas-like organisms</taxon>
        <taxon>Kipferlia</taxon>
    </lineage>
</organism>
<reference evidence="1 2" key="1">
    <citation type="journal article" date="2018" name="PLoS ONE">
        <title>The draft genome of Kipferlia bialata reveals reductive genome evolution in fornicate parasites.</title>
        <authorList>
            <person name="Tanifuji G."/>
            <person name="Takabayashi S."/>
            <person name="Kume K."/>
            <person name="Takagi M."/>
            <person name="Nakayama T."/>
            <person name="Kamikawa R."/>
            <person name="Inagaki Y."/>
            <person name="Hashimoto T."/>
        </authorList>
    </citation>
    <scope>NUCLEOTIDE SEQUENCE [LARGE SCALE GENOMIC DNA]</scope>
    <source>
        <strain evidence="1">NY0173</strain>
    </source>
</reference>
<accession>A0A391P5H2</accession>
<protein>
    <submittedName>
        <fullName evidence="1">Uncharacterized protein</fullName>
    </submittedName>
</protein>
<dbReference type="AlphaFoldDB" id="A0A391P5H2"/>
<dbReference type="EMBL" id="BDIP01009826">
    <property type="protein sequence ID" value="GCA65113.1"/>
    <property type="molecule type" value="Genomic_DNA"/>
</dbReference>
<evidence type="ECO:0000313" key="2">
    <source>
        <dbReference type="Proteomes" id="UP000265618"/>
    </source>
</evidence>
<comment type="caution">
    <text evidence="1">The sequence shown here is derived from an EMBL/GenBank/DDBJ whole genome shotgun (WGS) entry which is preliminary data.</text>
</comment>